<keyword evidence="6 9" id="KW-0030">Aminoacyl-tRNA synthetase</keyword>
<dbReference type="eggNOG" id="COG0751">
    <property type="taxonomic scope" value="Bacteria"/>
</dbReference>
<name>E3J2Z2_PSEI1</name>
<evidence type="ECO:0000256" key="3">
    <source>
        <dbReference type="ARBA" id="ARBA00022741"/>
    </source>
</evidence>
<dbReference type="AlphaFoldDB" id="E3J2Z2"/>
<gene>
    <name evidence="8" type="primary">glyQ</name>
    <name evidence="9" type="synonym">glyS</name>
    <name evidence="10" type="ordered locus">FraEuI1c_4953</name>
</gene>
<comment type="similarity">
    <text evidence="1 9">Belongs to the class-II aminoacyl-tRNA synthetase family.</text>
</comment>
<sequence length="1027" mass="108087">MLTMQDALARLAAYWSEQGCLVVQPMNTEVGAGTLNPATALRVLGPEPWKVAYVEPSVRPDDARYGENPNRLQTHTQYQVILKPEPGNPQELYLGSLIALGIDIEAHDVRFVEDNWASPALGAWGLGWEVWLDGLEITQFTYFQQAGGQPLDPPSVEITYGMERILMALQGVRHFKDITYAPGLSYGELFGQAEYEMSRYYLDDADVAATRGLLDAFAAEAERLVEAGLPVPAHIHVLKMSHAFNVLDARGAVSTAERAVEFARMRRLSGAVAQLWVATRQTAGFPLLTAAGRAGDGTAGAPAADARPAANHGALFAAGSRTLLLEIGVEEMPPAEAVAARDQVESLLAKKLAEGRLAHGALTVSATPRRLVATVADVASREADATRVVRGPKVTAAFRPDGTPTPAAAGFARANGVEVTALARTTENGVEHLAVVRHERGRPATDALAPALADVVRKLRASKNMRWNNPELSFTRPIRWVVALLGESVVPIEVGGLVSGRRTTLVRVAPGQPSRAGIPATVELTGADAYTAALDRAGILLDAGERRERIAAAAARLAAEAGGHVDVAAESRLLDEVSFLVEQPTPILGGFDPGYLELPEAVLTTVMRKHQRYLPVRAGAAPGAAGPDDAGRLLPRFVAVANGTVDVDAVRAGNEAVLRARFEDAAFFYRADLKTPLAAMVERLSRLTFTDKLGSMADRAGRIATLAAGLAGRLAPGLAGADREVLRRASDLVKFDLGSQMVIELTSLAGTMAHEYAQAAGEQPAVATALLEAELPRSAGGPLPATVPGALLALADRLDALVGLAATVGLPTGSSDPFAVRRAALGALAILRTRPELAGLSLRDALAASAAGQPVAVTAALLDETAAFLARRLELTLVDEGFPVDHVRAVLPHADRPAHAERLARQLADLRGRDDFRAVAAALDRARRIVPAATTAGYDPARLTEPAELALHQSVATVGAGLAGLGAAPDLVSFTAATAPLVAPVNQFFDDILVMDPDPEIRATRLGLLATVRDLGAGVLDWSALTG</sequence>
<dbReference type="eggNOG" id="COG0752">
    <property type="taxonomic scope" value="Bacteria"/>
</dbReference>
<dbReference type="SUPFAM" id="SSF55681">
    <property type="entry name" value="Class II aaRS and biotin synthetases"/>
    <property type="match status" value="1"/>
</dbReference>
<protein>
    <recommendedName>
        <fullName evidence="8 9">Multifunctional fusion protein</fullName>
    </recommendedName>
    <domain>
        <recommendedName>
            <fullName evidence="9">Glycine--tRNA ligase beta subunit</fullName>
            <ecNumber evidence="9">6.1.1.14</ecNumber>
        </recommendedName>
        <alternativeName>
            <fullName evidence="9">Glycyl-tRNA synthetase beta subunit</fullName>
            <shortName evidence="9">GlyRS</shortName>
        </alternativeName>
    </domain>
    <domain>
        <recommendedName>
            <fullName evidence="8">Glycine--tRNA ligase alpha subunit</fullName>
        </recommendedName>
        <alternativeName>
            <fullName evidence="8">Glycyl-tRNA synthetase alpha subunit</fullName>
        </alternativeName>
    </domain>
</protein>
<keyword evidence="2 9" id="KW-0436">Ligase</keyword>
<dbReference type="GO" id="GO:0005524">
    <property type="term" value="F:ATP binding"/>
    <property type="evidence" value="ECO:0007669"/>
    <property type="project" value="UniProtKB-UniRule"/>
</dbReference>
<keyword evidence="4 9" id="KW-0067">ATP-binding</keyword>
<accession>E3J2Z2</accession>
<dbReference type="SUPFAM" id="SSF109604">
    <property type="entry name" value="HD-domain/PDEase-like"/>
    <property type="match status" value="1"/>
</dbReference>
<dbReference type="Pfam" id="PF02091">
    <property type="entry name" value="tRNA-synt_2e"/>
    <property type="match status" value="1"/>
</dbReference>
<dbReference type="Gene3D" id="3.30.930.10">
    <property type="entry name" value="Bira Bifunctional Protein, Domain 2"/>
    <property type="match status" value="1"/>
</dbReference>
<dbReference type="InParanoid" id="E3J2Z2"/>
<dbReference type="GO" id="GO:0005829">
    <property type="term" value="C:cytosol"/>
    <property type="evidence" value="ECO:0007669"/>
    <property type="project" value="TreeGrafter"/>
</dbReference>
<comment type="subunit">
    <text evidence="9">Tetramer of two alpha and two beta subunits.</text>
</comment>
<dbReference type="NCBIfam" id="NF011499">
    <property type="entry name" value="PRK14908.1"/>
    <property type="match status" value="1"/>
</dbReference>
<dbReference type="KEGG" id="fri:FraEuI1c_4953"/>
<keyword evidence="11" id="KW-1185">Reference proteome</keyword>
<dbReference type="Gene3D" id="1.20.58.180">
    <property type="entry name" value="Class II aaRS and biotin synthetases, domain 2"/>
    <property type="match status" value="1"/>
</dbReference>
<dbReference type="NCBIfam" id="NF006827">
    <property type="entry name" value="PRK09348.1"/>
    <property type="match status" value="1"/>
</dbReference>
<evidence type="ECO:0000256" key="5">
    <source>
        <dbReference type="ARBA" id="ARBA00022917"/>
    </source>
</evidence>
<evidence type="ECO:0000256" key="9">
    <source>
        <dbReference type="HAMAP-Rule" id="MF_00255"/>
    </source>
</evidence>
<evidence type="ECO:0000256" key="8">
    <source>
        <dbReference type="HAMAP-Rule" id="MF_00254"/>
    </source>
</evidence>
<dbReference type="STRING" id="298654.FraEuI1c_4953"/>
<dbReference type="PROSITE" id="PS50861">
    <property type="entry name" value="AA_TRNA_LIGASE_II_GLYAB"/>
    <property type="match status" value="2"/>
</dbReference>
<proteinExistence type="inferred from homology"/>
<keyword evidence="3 9" id="KW-0547">Nucleotide-binding</keyword>
<dbReference type="InterPro" id="IPR002310">
    <property type="entry name" value="Gly-tRNA_ligase_asu"/>
</dbReference>
<evidence type="ECO:0000256" key="2">
    <source>
        <dbReference type="ARBA" id="ARBA00022598"/>
    </source>
</evidence>
<keyword evidence="5 9" id="KW-0648">Protein biosynthesis</keyword>
<dbReference type="GO" id="GO:0006426">
    <property type="term" value="P:glycyl-tRNA aminoacylation"/>
    <property type="evidence" value="ECO:0007669"/>
    <property type="project" value="UniProtKB-UniRule"/>
</dbReference>
<organism evidence="10 11">
    <name type="scientific">Pseudofrankia inefficax (strain DSM 45817 / CECT 9037 / DDB 130130 / EuI1c)</name>
    <name type="common">Frankia inefficax</name>
    <dbReference type="NCBI Taxonomy" id="298654"/>
    <lineage>
        <taxon>Bacteria</taxon>
        <taxon>Bacillati</taxon>
        <taxon>Actinomycetota</taxon>
        <taxon>Actinomycetes</taxon>
        <taxon>Frankiales</taxon>
        <taxon>Frankiaceae</taxon>
        <taxon>Pseudofrankia</taxon>
    </lineage>
</organism>
<comment type="subcellular location">
    <subcellularLocation>
        <location evidence="9">Cytoplasm</location>
    </subcellularLocation>
</comment>
<keyword evidence="9" id="KW-0963">Cytoplasm</keyword>
<dbReference type="NCBIfam" id="TIGR00388">
    <property type="entry name" value="glyQ"/>
    <property type="match status" value="1"/>
</dbReference>
<dbReference type="HAMAP" id="MF_00254">
    <property type="entry name" value="Gly_tRNA_synth_alpha"/>
    <property type="match status" value="1"/>
</dbReference>
<dbReference type="GO" id="GO:0004820">
    <property type="term" value="F:glycine-tRNA ligase activity"/>
    <property type="evidence" value="ECO:0007669"/>
    <property type="project" value="UniProtKB-UniRule"/>
</dbReference>
<evidence type="ECO:0000256" key="7">
    <source>
        <dbReference type="ARBA" id="ARBA00047937"/>
    </source>
</evidence>
<dbReference type="EMBL" id="CP002299">
    <property type="protein sequence ID" value="ADP82942.1"/>
    <property type="molecule type" value="Genomic_DNA"/>
</dbReference>
<dbReference type="InterPro" id="IPR006194">
    <property type="entry name" value="Gly-tRNA-synth_heterodimer"/>
</dbReference>
<evidence type="ECO:0000313" key="10">
    <source>
        <dbReference type="EMBL" id="ADP82942.1"/>
    </source>
</evidence>
<evidence type="ECO:0000256" key="4">
    <source>
        <dbReference type="ARBA" id="ARBA00022840"/>
    </source>
</evidence>
<dbReference type="PANTHER" id="PTHR30075">
    <property type="entry name" value="GLYCYL-TRNA SYNTHETASE"/>
    <property type="match status" value="1"/>
</dbReference>
<dbReference type="HOGENOM" id="CLU_007220_0_1_11"/>
<comment type="catalytic activity">
    <reaction evidence="7 9">
        <text>tRNA(Gly) + glycine + ATP = glycyl-tRNA(Gly) + AMP + diphosphate</text>
        <dbReference type="Rhea" id="RHEA:16013"/>
        <dbReference type="Rhea" id="RHEA-COMP:9664"/>
        <dbReference type="Rhea" id="RHEA-COMP:9683"/>
        <dbReference type="ChEBI" id="CHEBI:30616"/>
        <dbReference type="ChEBI" id="CHEBI:33019"/>
        <dbReference type="ChEBI" id="CHEBI:57305"/>
        <dbReference type="ChEBI" id="CHEBI:78442"/>
        <dbReference type="ChEBI" id="CHEBI:78522"/>
        <dbReference type="ChEBI" id="CHEBI:456215"/>
        <dbReference type="EC" id="6.1.1.14"/>
    </reaction>
</comment>
<evidence type="ECO:0000256" key="6">
    <source>
        <dbReference type="ARBA" id="ARBA00023146"/>
    </source>
</evidence>
<dbReference type="FunFam" id="3.30.930.10:FF:000006">
    <property type="entry name" value="Glycine--tRNA ligase alpha subunit"/>
    <property type="match status" value="1"/>
</dbReference>
<evidence type="ECO:0000256" key="1">
    <source>
        <dbReference type="ARBA" id="ARBA00008226"/>
    </source>
</evidence>
<dbReference type="PRINTS" id="PR01044">
    <property type="entry name" value="TRNASYNTHGA"/>
</dbReference>
<dbReference type="HAMAP" id="MF_00255">
    <property type="entry name" value="Gly_tRNA_synth_beta"/>
    <property type="match status" value="1"/>
</dbReference>
<dbReference type="Proteomes" id="UP000002484">
    <property type="component" value="Chromosome"/>
</dbReference>
<reference evidence="10 11" key="1">
    <citation type="submission" date="2010-10" db="EMBL/GenBank/DDBJ databases">
        <title>Complete sequence of Frankia sp. EuI1c.</title>
        <authorList>
            <consortium name="US DOE Joint Genome Institute"/>
            <person name="Lucas S."/>
            <person name="Copeland A."/>
            <person name="Lapidus A."/>
            <person name="Cheng J.-F."/>
            <person name="Bruce D."/>
            <person name="Goodwin L."/>
            <person name="Pitluck S."/>
            <person name="Chertkov O."/>
            <person name="Detter J.C."/>
            <person name="Han C."/>
            <person name="Tapia R."/>
            <person name="Land M."/>
            <person name="Hauser L."/>
            <person name="Jeffries C."/>
            <person name="Kyrpides N."/>
            <person name="Ivanova N."/>
            <person name="Mikhailova N."/>
            <person name="Beauchemin N."/>
            <person name="Sen A."/>
            <person name="Sur S.A."/>
            <person name="Gtari M."/>
            <person name="Wall L."/>
            <person name="Tisa L."/>
            <person name="Woyke T."/>
        </authorList>
    </citation>
    <scope>NUCLEOTIDE SEQUENCE [LARGE SCALE GENOMIC DNA]</scope>
    <source>
        <strain evidence="11">DSM 45817 / CECT 9037 / EuI1c</strain>
    </source>
</reference>
<dbReference type="PANTHER" id="PTHR30075:SF2">
    <property type="entry name" value="GLYCINE--TRNA LIGASE, CHLOROPLASTIC_MITOCHONDRIAL 2"/>
    <property type="match status" value="1"/>
</dbReference>
<dbReference type="InterPro" id="IPR045864">
    <property type="entry name" value="aa-tRNA-synth_II/BPL/LPL"/>
</dbReference>
<dbReference type="EC" id="6.1.1.14" evidence="9"/>
<dbReference type="InterPro" id="IPR015944">
    <property type="entry name" value="Gly-tRNA-synth_bsu"/>
</dbReference>
<dbReference type="NCBIfam" id="TIGR00211">
    <property type="entry name" value="glyS"/>
    <property type="match status" value="1"/>
</dbReference>
<evidence type="ECO:0000313" key="11">
    <source>
        <dbReference type="Proteomes" id="UP000002484"/>
    </source>
</evidence>
<dbReference type="Pfam" id="PF02092">
    <property type="entry name" value="tRNA_synt_2f"/>
    <property type="match status" value="1"/>
</dbReference>